<keyword evidence="5 6" id="KW-0472">Membrane</keyword>
<comment type="subcellular location">
    <subcellularLocation>
        <location evidence="1">Cell membrane</location>
        <topology evidence="1">Multi-pass membrane protein</topology>
    </subcellularLocation>
</comment>
<evidence type="ECO:0000256" key="1">
    <source>
        <dbReference type="ARBA" id="ARBA00004651"/>
    </source>
</evidence>
<name>A0A1I3KW60_9RHOB</name>
<evidence type="ECO:0000256" key="5">
    <source>
        <dbReference type="ARBA" id="ARBA00023136"/>
    </source>
</evidence>
<gene>
    <name evidence="7" type="ORF">SAMN05216258_109111</name>
</gene>
<reference evidence="7 8" key="1">
    <citation type="submission" date="2016-10" db="EMBL/GenBank/DDBJ databases">
        <authorList>
            <person name="de Groot N.N."/>
        </authorList>
    </citation>
    <scope>NUCLEOTIDE SEQUENCE [LARGE SCALE GENOMIC DNA]</scope>
    <source>
        <strain evidence="7 8">CGMCC 1.11030</strain>
    </source>
</reference>
<dbReference type="PANTHER" id="PTHR33529">
    <property type="entry name" value="SLR0882 PROTEIN-RELATED"/>
    <property type="match status" value="1"/>
</dbReference>
<sequence>MIGTLSLYVMRRFVGAFTAAFAAVLLLVVLVDLVEQMRRSAGTATNFSQVLELSLLHAPSLMMEILPFLTLIAALTCFARLARSSELVVTRAAGVSVWRLIAPAVAAAALGGVLAFSVLDPLSAGLLQRFERQEARWIKDRASLLSVSGNGLWLRQAGGEGQTVVHAQRANGDGTQLWRVSLFRFAEGDRLAARVEAARAVLEPGRWVLYDVREWDLAQPTARSSPEGGTPPAGETDAQAQAELGVAPAMGWTDLEQLTLPTELTRAQILESFASPGTISFWALPGFIKGLEAAGVSAARHRMHWQAQLALPLLLPAMVLIGAAFSMRHVRFGGLGLMALGAIGTGLAYFFLANVTQAFGGSGAIAAPLAAWIPPVAMTLFALGLLLHLEDG</sequence>
<dbReference type="GO" id="GO:0043190">
    <property type="term" value="C:ATP-binding cassette (ABC) transporter complex"/>
    <property type="evidence" value="ECO:0007669"/>
    <property type="project" value="InterPro"/>
</dbReference>
<evidence type="ECO:0000313" key="8">
    <source>
        <dbReference type="Proteomes" id="UP000199377"/>
    </source>
</evidence>
<proteinExistence type="predicted"/>
<dbReference type="GO" id="GO:0055085">
    <property type="term" value="P:transmembrane transport"/>
    <property type="evidence" value="ECO:0007669"/>
    <property type="project" value="InterPro"/>
</dbReference>
<dbReference type="GO" id="GO:0015920">
    <property type="term" value="P:lipopolysaccharide transport"/>
    <property type="evidence" value="ECO:0007669"/>
    <property type="project" value="TreeGrafter"/>
</dbReference>
<keyword evidence="3 6" id="KW-0812">Transmembrane</keyword>
<dbReference type="NCBIfam" id="TIGR04408">
    <property type="entry name" value="LptG_lptG"/>
    <property type="match status" value="1"/>
</dbReference>
<dbReference type="STRING" id="1114924.SAMN05216258_109111"/>
<feature type="transmembrane region" description="Helical" evidence="6">
    <location>
        <begin position="55"/>
        <end position="81"/>
    </location>
</feature>
<feature type="transmembrane region" description="Helical" evidence="6">
    <location>
        <begin position="364"/>
        <end position="389"/>
    </location>
</feature>
<keyword evidence="2" id="KW-1003">Cell membrane</keyword>
<evidence type="ECO:0000256" key="2">
    <source>
        <dbReference type="ARBA" id="ARBA00022475"/>
    </source>
</evidence>
<dbReference type="Proteomes" id="UP000199377">
    <property type="component" value="Unassembled WGS sequence"/>
</dbReference>
<accession>A0A1I3KW60</accession>
<dbReference type="RefSeq" id="WP_092862496.1">
    <property type="nucleotide sequence ID" value="NZ_FOQH01000009.1"/>
</dbReference>
<dbReference type="AlphaFoldDB" id="A0A1I3KW60"/>
<feature type="transmembrane region" description="Helical" evidence="6">
    <location>
        <begin position="309"/>
        <end position="326"/>
    </location>
</feature>
<organism evidence="7 8">
    <name type="scientific">Albimonas pacifica</name>
    <dbReference type="NCBI Taxonomy" id="1114924"/>
    <lineage>
        <taxon>Bacteria</taxon>
        <taxon>Pseudomonadati</taxon>
        <taxon>Pseudomonadota</taxon>
        <taxon>Alphaproteobacteria</taxon>
        <taxon>Rhodobacterales</taxon>
        <taxon>Paracoccaceae</taxon>
        <taxon>Albimonas</taxon>
    </lineage>
</organism>
<evidence type="ECO:0000256" key="4">
    <source>
        <dbReference type="ARBA" id="ARBA00022989"/>
    </source>
</evidence>
<dbReference type="PANTHER" id="PTHR33529:SF2">
    <property type="entry name" value="LIPOPOLYSACCHARIDE EXPORT SYSTEM PERMEASE PROTEIN LPTG"/>
    <property type="match status" value="1"/>
</dbReference>
<dbReference type="Pfam" id="PF03739">
    <property type="entry name" value="LptF_LptG"/>
    <property type="match status" value="1"/>
</dbReference>
<evidence type="ECO:0000256" key="3">
    <source>
        <dbReference type="ARBA" id="ARBA00022692"/>
    </source>
</evidence>
<dbReference type="EMBL" id="FOQH01000009">
    <property type="protein sequence ID" value="SFI76759.1"/>
    <property type="molecule type" value="Genomic_DNA"/>
</dbReference>
<evidence type="ECO:0000256" key="6">
    <source>
        <dbReference type="SAM" id="Phobius"/>
    </source>
</evidence>
<dbReference type="InterPro" id="IPR030923">
    <property type="entry name" value="LptG"/>
</dbReference>
<keyword evidence="4 6" id="KW-1133">Transmembrane helix</keyword>
<dbReference type="InterPro" id="IPR005495">
    <property type="entry name" value="LptG/LptF_permease"/>
</dbReference>
<feature type="transmembrane region" description="Helical" evidence="6">
    <location>
        <begin position="13"/>
        <end position="34"/>
    </location>
</feature>
<protein>
    <submittedName>
        <fullName evidence="7">Lipopolysaccharide export system permease protein</fullName>
    </submittedName>
</protein>
<dbReference type="OrthoDB" id="9798468at2"/>
<keyword evidence="8" id="KW-1185">Reference proteome</keyword>
<feature type="transmembrane region" description="Helical" evidence="6">
    <location>
        <begin position="332"/>
        <end position="352"/>
    </location>
</feature>
<evidence type="ECO:0000313" key="7">
    <source>
        <dbReference type="EMBL" id="SFI76759.1"/>
    </source>
</evidence>
<feature type="transmembrane region" description="Helical" evidence="6">
    <location>
        <begin position="101"/>
        <end position="119"/>
    </location>
</feature>